<dbReference type="GO" id="GO:0005524">
    <property type="term" value="F:ATP binding"/>
    <property type="evidence" value="ECO:0007669"/>
    <property type="project" value="UniProtKB-KW"/>
</dbReference>
<dbReference type="EMBL" id="LT629749">
    <property type="protein sequence ID" value="SDS12277.1"/>
    <property type="molecule type" value="Genomic_DNA"/>
</dbReference>
<evidence type="ECO:0000256" key="5">
    <source>
        <dbReference type="ARBA" id="ARBA00023251"/>
    </source>
</evidence>
<comment type="subcellular location">
    <subcellularLocation>
        <location evidence="1">Cell membrane</location>
        <topology evidence="1">Peripheral membrane protein</topology>
    </subcellularLocation>
</comment>
<dbReference type="GO" id="GO:0016887">
    <property type="term" value="F:ATP hydrolysis activity"/>
    <property type="evidence" value="ECO:0007669"/>
    <property type="project" value="InterPro"/>
</dbReference>
<reference evidence="7 8" key="1">
    <citation type="submission" date="2016-10" db="EMBL/GenBank/DDBJ databases">
        <authorList>
            <person name="de Groot N.N."/>
        </authorList>
    </citation>
    <scope>NUCLEOTIDE SEQUENCE [LARGE SCALE GENOMIC DNA]</scope>
    <source>
        <strain evidence="7 8">DSM 21741</strain>
    </source>
</reference>
<gene>
    <name evidence="7" type="ORF">SAMN04488543_1121</name>
</gene>
<organism evidence="7 8">
    <name type="scientific">Friedmanniella luteola</name>
    <dbReference type="NCBI Taxonomy" id="546871"/>
    <lineage>
        <taxon>Bacteria</taxon>
        <taxon>Bacillati</taxon>
        <taxon>Actinomycetota</taxon>
        <taxon>Actinomycetes</taxon>
        <taxon>Propionibacteriales</taxon>
        <taxon>Nocardioidaceae</taxon>
        <taxon>Friedmanniella</taxon>
    </lineage>
</organism>
<evidence type="ECO:0000256" key="3">
    <source>
        <dbReference type="ARBA" id="ARBA00022741"/>
    </source>
</evidence>
<keyword evidence="4 7" id="KW-0067">ATP-binding</keyword>
<dbReference type="Pfam" id="PF00005">
    <property type="entry name" value="ABC_tran"/>
    <property type="match status" value="1"/>
</dbReference>
<keyword evidence="8" id="KW-1185">Reference proteome</keyword>
<name>A0A1H1PMK1_9ACTN</name>
<dbReference type="GO" id="GO:0005886">
    <property type="term" value="C:plasma membrane"/>
    <property type="evidence" value="ECO:0007669"/>
    <property type="project" value="UniProtKB-SubCell"/>
</dbReference>
<dbReference type="Proteomes" id="UP000199092">
    <property type="component" value="Chromosome I"/>
</dbReference>
<evidence type="ECO:0000313" key="7">
    <source>
        <dbReference type="EMBL" id="SDS12277.1"/>
    </source>
</evidence>
<protein>
    <submittedName>
        <fullName evidence="7">ABC-2 type transport system ATP-binding protein</fullName>
    </submittedName>
</protein>
<proteinExistence type="predicted"/>
<evidence type="ECO:0000256" key="2">
    <source>
        <dbReference type="ARBA" id="ARBA00022448"/>
    </source>
</evidence>
<keyword evidence="5" id="KW-0046">Antibiotic resistance</keyword>
<dbReference type="STRING" id="546871.SAMN04488543_1121"/>
<dbReference type="InterPro" id="IPR003593">
    <property type="entry name" value="AAA+_ATPase"/>
</dbReference>
<dbReference type="SMART" id="SM00382">
    <property type="entry name" value="AAA"/>
    <property type="match status" value="1"/>
</dbReference>
<dbReference type="PROSITE" id="PS00211">
    <property type="entry name" value="ABC_TRANSPORTER_1"/>
    <property type="match status" value="1"/>
</dbReference>
<dbReference type="AlphaFoldDB" id="A0A1H1PMK1"/>
<evidence type="ECO:0000256" key="1">
    <source>
        <dbReference type="ARBA" id="ARBA00004202"/>
    </source>
</evidence>
<sequence length="247" mass="25924">MDLTDPDADLPVPLPLRVQALSVGFAGRAVLDGLDVTARRGEITAVLGPNGAGKTTLVRCCTGLVRPDGGRISVLGGPPGDRRSSARVGLMPQSTGAWSGIRAGELLRYLAGLYATPQDLGLLVAELRLEPLLRTPYRRLSGGQQQAVNLAAALVGRPELVFLDEPTAGMDPHARRATWSLLERLRSAGVTVVLTTHAMEEAAALADQVFILDRGRVAVAGTVAELTRDGQSLEDVFLAHTSLPAGA</sequence>
<dbReference type="SUPFAM" id="SSF52540">
    <property type="entry name" value="P-loop containing nucleoside triphosphate hydrolases"/>
    <property type="match status" value="1"/>
</dbReference>
<dbReference type="InterPro" id="IPR003439">
    <property type="entry name" value="ABC_transporter-like_ATP-bd"/>
</dbReference>
<dbReference type="InterPro" id="IPR050763">
    <property type="entry name" value="ABC_transporter_ATP-binding"/>
</dbReference>
<dbReference type="CDD" id="cd03230">
    <property type="entry name" value="ABC_DR_subfamily_A"/>
    <property type="match status" value="1"/>
</dbReference>
<dbReference type="PANTHER" id="PTHR42711">
    <property type="entry name" value="ABC TRANSPORTER ATP-BINDING PROTEIN"/>
    <property type="match status" value="1"/>
</dbReference>
<dbReference type="InterPro" id="IPR017871">
    <property type="entry name" value="ABC_transporter-like_CS"/>
</dbReference>
<dbReference type="PROSITE" id="PS50893">
    <property type="entry name" value="ABC_TRANSPORTER_2"/>
    <property type="match status" value="1"/>
</dbReference>
<evidence type="ECO:0000256" key="4">
    <source>
        <dbReference type="ARBA" id="ARBA00022840"/>
    </source>
</evidence>
<keyword evidence="3" id="KW-0547">Nucleotide-binding</keyword>
<accession>A0A1H1PMK1</accession>
<dbReference type="Gene3D" id="3.40.50.300">
    <property type="entry name" value="P-loop containing nucleotide triphosphate hydrolases"/>
    <property type="match status" value="1"/>
</dbReference>
<evidence type="ECO:0000313" key="8">
    <source>
        <dbReference type="Proteomes" id="UP000199092"/>
    </source>
</evidence>
<dbReference type="InterPro" id="IPR027417">
    <property type="entry name" value="P-loop_NTPase"/>
</dbReference>
<dbReference type="PANTHER" id="PTHR42711:SF16">
    <property type="entry name" value="ABC TRANSPORTER ATP-BINDING PROTEIN"/>
    <property type="match status" value="1"/>
</dbReference>
<evidence type="ECO:0000259" key="6">
    <source>
        <dbReference type="PROSITE" id="PS50893"/>
    </source>
</evidence>
<dbReference type="GO" id="GO:0046677">
    <property type="term" value="P:response to antibiotic"/>
    <property type="evidence" value="ECO:0007669"/>
    <property type="project" value="UniProtKB-KW"/>
</dbReference>
<feature type="domain" description="ABC transporter" evidence="6">
    <location>
        <begin position="16"/>
        <end position="239"/>
    </location>
</feature>
<keyword evidence="2" id="KW-0813">Transport</keyword>